<dbReference type="HAMAP" id="MF_00017">
    <property type="entry name" value="RecR"/>
    <property type="match status" value="1"/>
</dbReference>
<dbReference type="SMART" id="SM00493">
    <property type="entry name" value="TOPRIM"/>
    <property type="match status" value="1"/>
</dbReference>
<evidence type="ECO:0000256" key="4">
    <source>
        <dbReference type="ARBA" id="ARBA00022833"/>
    </source>
</evidence>
<evidence type="ECO:0000313" key="9">
    <source>
        <dbReference type="EMBL" id="OHA26619.1"/>
    </source>
</evidence>
<gene>
    <name evidence="7" type="primary">recR</name>
    <name evidence="9" type="ORF">A3C06_01800</name>
</gene>
<dbReference type="PANTHER" id="PTHR30446:SF0">
    <property type="entry name" value="RECOMBINATION PROTEIN RECR"/>
    <property type="match status" value="1"/>
</dbReference>
<accession>A0A1G2MTR2</accession>
<dbReference type="InterPro" id="IPR000093">
    <property type="entry name" value="DNA_Rcmb_RecR"/>
</dbReference>
<dbReference type="InterPro" id="IPR006171">
    <property type="entry name" value="TOPRIM_dom"/>
</dbReference>
<dbReference type="SUPFAM" id="SSF111304">
    <property type="entry name" value="Recombination protein RecR"/>
    <property type="match status" value="1"/>
</dbReference>
<comment type="function">
    <text evidence="7">May play a role in DNA repair. It seems to be involved in an RecBC-independent recombinational process of DNA repair. It may act with RecF and RecO.</text>
</comment>
<dbReference type="GO" id="GO:0003677">
    <property type="term" value="F:DNA binding"/>
    <property type="evidence" value="ECO:0007669"/>
    <property type="project" value="UniProtKB-UniRule"/>
</dbReference>
<dbReference type="PROSITE" id="PS50880">
    <property type="entry name" value="TOPRIM"/>
    <property type="match status" value="1"/>
</dbReference>
<keyword evidence="6 7" id="KW-0234">DNA repair</keyword>
<comment type="caution">
    <text evidence="7">Lacks conserved residue(s) required for the propagation of feature annotation.</text>
</comment>
<evidence type="ECO:0000256" key="6">
    <source>
        <dbReference type="ARBA" id="ARBA00023204"/>
    </source>
</evidence>
<name>A0A1G2MTR2_9BACT</name>
<evidence type="ECO:0000256" key="3">
    <source>
        <dbReference type="ARBA" id="ARBA00022771"/>
    </source>
</evidence>
<reference evidence="9 10" key="1">
    <citation type="journal article" date="2016" name="Nat. Commun.">
        <title>Thousands of microbial genomes shed light on interconnected biogeochemical processes in an aquifer system.</title>
        <authorList>
            <person name="Anantharaman K."/>
            <person name="Brown C.T."/>
            <person name="Hug L.A."/>
            <person name="Sharon I."/>
            <person name="Castelle C.J."/>
            <person name="Probst A.J."/>
            <person name="Thomas B.C."/>
            <person name="Singh A."/>
            <person name="Wilkins M.J."/>
            <person name="Karaoz U."/>
            <person name="Brodie E.L."/>
            <person name="Williams K.H."/>
            <person name="Hubbard S.S."/>
            <person name="Banfield J.F."/>
        </authorList>
    </citation>
    <scope>NUCLEOTIDE SEQUENCE [LARGE SCALE GENOMIC DNA]</scope>
</reference>
<dbReference type="GO" id="GO:0006310">
    <property type="term" value="P:DNA recombination"/>
    <property type="evidence" value="ECO:0007669"/>
    <property type="project" value="UniProtKB-UniRule"/>
</dbReference>
<dbReference type="Proteomes" id="UP000177565">
    <property type="component" value="Unassembled WGS sequence"/>
</dbReference>
<dbReference type="EMBL" id="MHRQ01000019">
    <property type="protein sequence ID" value="OHA26619.1"/>
    <property type="molecule type" value="Genomic_DNA"/>
</dbReference>
<dbReference type="Pfam" id="PF21176">
    <property type="entry name" value="RecR_HhH"/>
    <property type="match status" value="1"/>
</dbReference>
<keyword evidence="5 7" id="KW-0233">DNA recombination</keyword>
<dbReference type="GO" id="GO:0006281">
    <property type="term" value="P:DNA repair"/>
    <property type="evidence" value="ECO:0007669"/>
    <property type="project" value="UniProtKB-UniRule"/>
</dbReference>
<sequence>MDPITKLIEEFAHFPGVGPRQARRFAYYLLTRNADTLKEFTEALAKAKKTVGACISCYRLFSSGNTKTTHCMLCADTHRDTSLLMVVAHDVDVESVEKSSGYRGYYFVLGGTVPILETKPEERIRLKKLSSRVKEATGKGLKEIILALDLNPEGEHTGNFLTHSLAPLVKEHGIKISLLGRGLSTGTELQYSDPDTIKNALSNRAPAK</sequence>
<evidence type="ECO:0000256" key="2">
    <source>
        <dbReference type="ARBA" id="ARBA00022763"/>
    </source>
</evidence>
<dbReference type="Pfam" id="PF13662">
    <property type="entry name" value="Toprim_4"/>
    <property type="match status" value="1"/>
</dbReference>
<dbReference type="STRING" id="1802312.A3C06_01800"/>
<evidence type="ECO:0000259" key="8">
    <source>
        <dbReference type="PROSITE" id="PS50880"/>
    </source>
</evidence>
<dbReference type="PANTHER" id="PTHR30446">
    <property type="entry name" value="RECOMBINATION PROTEIN RECR"/>
    <property type="match status" value="1"/>
</dbReference>
<keyword evidence="4 7" id="KW-0862">Zinc</keyword>
<keyword evidence="2 7" id="KW-0227">DNA damage</keyword>
<organism evidence="9 10">
    <name type="scientific">Candidatus Taylorbacteria bacterium RIFCSPHIGHO2_02_FULL_46_13</name>
    <dbReference type="NCBI Taxonomy" id="1802312"/>
    <lineage>
        <taxon>Bacteria</taxon>
        <taxon>Candidatus Tayloriibacteriota</taxon>
    </lineage>
</organism>
<dbReference type="Gene3D" id="1.10.8.420">
    <property type="entry name" value="RecR Domain 1"/>
    <property type="match status" value="1"/>
</dbReference>
<feature type="domain" description="Toprim" evidence="8">
    <location>
        <begin position="82"/>
        <end position="184"/>
    </location>
</feature>
<evidence type="ECO:0000313" key="10">
    <source>
        <dbReference type="Proteomes" id="UP000177565"/>
    </source>
</evidence>
<protein>
    <recommendedName>
        <fullName evidence="7">Recombination protein RecR</fullName>
    </recommendedName>
</protein>
<comment type="caution">
    <text evidence="9">The sequence shown here is derived from an EMBL/GenBank/DDBJ whole genome shotgun (WGS) entry which is preliminary data.</text>
</comment>
<dbReference type="Gene3D" id="3.40.1360.10">
    <property type="match status" value="1"/>
</dbReference>
<dbReference type="InterPro" id="IPR023627">
    <property type="entry name" value="Rcmb_RecR"/>
</dbReference>
<evidence type="ECO:0000256" key="1">
    <source>
        <dbReference type="ARBA" id="ARBA00022723"/>
    </source>
</evidence>
<dbReference type="GO" id="GO:0008270">
    <property type="term" value="F:zinc ion binding"/>
    <property type="evidence" value="ECO:0007669"/>
    <property type="project" value="UniProtKB-KW"/>
</dbReference>
<proteinExistence type="inferred from homology"/>
<keyword evidence="1 7" id="KW-0479">Metal-binding</keyword>
<evidence type="ECO:0000256" key="5">
    <source>
        <dbReference type="ARBA" id="ARBA00023172"/>
    </source>
</evidence>
<keyword evidence="3 7" id="KW-0863">Zinc-finger</keyword>
<dbReference type="AlphaFoldDB" id="A0A1G2MTR2"/>
<comment type="similarity">
    <text evidence="7">Belongs to the RecR family.</text>
</comment>
<evidence type="ECO:0000256" key="7">
    <source>
        <dbReference type="HAMAP-Rule" id="MF_00017"/>
    </source>
</evidence>